<evidence type="ECO:0000256" key="4">
    <source>
        <dbReference type="ARBA" id="ARBA00022989"/>
    </source>
</evidence>
<proteinExistence type="inferred from homology"/>
<reference evidence="8 9" key="1">
    <citation type="submission" date="2024-02" db="EMBL/GenBank/DDBJ databases">
        <title>De novo assembly and annotation of 12 fungi associated with fruit tree decline syndrome in Ontario, Canada.</title>
        <authorList>
            <person name="Sulman M."/>
            <person name="Ellouze W."/>
            <person name="Ilyukhin E."/>
        </authorList>
    </citation>
    <scope>NUCLEOTIDE SEQUENCE [LARGE SCALE GENOMIC DNA]</scope>
    <source>
        <strain evidence="8 9">M97-236</strain>
    </source>
</reference>
<comment type="similarity">
    <text evidence="2">Belongs to the major facilitator superfamily. Sugar transporter (TC 2.A.1.1) family.</text>
</comment>
<dbReference type="PROSITE" id="PS50850">
    <property type="entry name" value="MFS"/>
    <property type="match status" value="1"/>
</dbReference>
<dbReference type="SUPFAM" id="SSF103473">
    <property type="entry name" value="MFS general substrate transporter"/>
    <property type="match status" value="1"/>
</dbReference>
<feature type="transmembrane region" description="Helical" evidence="6">
    <location>
        <begin position="61"/>
        <end position="79"/>
    </location>
</feature>
<keyword evidence="5 6" id="KW-0472">Membrane</keyword>
<keyword evidence="4 6" id="KW-1133">Transmembrane helix</keyword>
<dbReference type="PROSITE" id="PS00217">
    <property type="entry name" value="SUGAR_TRANSPORT_2"/>
    <property type="match status" value="1"/>
</dbReference>
<evidence type="ECO:0000259" key="7">
    <source>
        <dbReference type="PROSITE" id="PS50850"/>
    </source>
</evidence>
<feature type="transmembrane region" description="Helical" evidence="6">
    <location>
        <begin position="86"/>
        <end position="104"/>
    </location>
</feature>
<dbReference type="PANTHER" id="PTHR48022:SF46">
    <property type="entry name" value="SUGAR TRANSPORTER, PUTATIVE (AFU_ORTHOLOGUE AFUA_1G11830)-RELATED"/>
    <property type="match status" value="1"/>
</dbReference>
<dbReference type="InterPro" id="IPR020846">
    <property type="entry name" value="MFS_dom"/>
</dbReference>
<dbReference type="InterPro" id="IPR005829">
    <property type="entry name" value="Sugar_transporter_CS"/>
</dbReference>
<accession>A0ABR3QL92</accession>
<evidence type="ECO:0000256" key="3">
    <source>
        <dbReference type="ARBA" id="ARBA00022692"/>
    </source>
</evidence>
<evidence type="ECO:0000313" key="9">
    <source>
        <dbReference type="Proteomes" id="UP001521222"/>
    </source>
</evidence>
<keyword evidence="9" id="KW-1185">Reference proteome</keyword>
<dbReference type="EMBL" id="JAKIXB020000044">
    <property type="protein sequence ID" value="KAL1592913.1"/>
    <property type="molecule type" value="Genomic_DNA"/>
</dbReference>
<gene>
    <name evidence="8" type="ORF">SLS59_009555</name>
</gene>
<dbReference type="Pfam" id="PF00083">
    <property type="entry name" value="Sugar_tr"/>
    <property type="match status" value="1"/>
</dbReference>
<dbReference type="Gene3D" id="1.20.1250.20">
    <property type="entry name" value="MFS general substrate transporter like domains"/>
    <property type="match status" value="2"/>
</dbReference>
<sequence length="390" mass="42762">MGLLEKFLPKNDRYAALLLYGMVLATCFNGYDAGIMTVILADEQFIEYYHVDADRTGTIAVVPWATTGLAQLFVGGTLASLVGRLWALRISIVVMGAGVIVQSVPNTYGVLIFGRLLTGLGFGCVYIATTLYVAETAPRLLRGSFVGTVTQFGYQLGTLVAFWTGYGMSYVKQPFNIAWRVSNIIQVPIGLAFWLLEKRPDDTDRVLKVLCKLRMGDENSEHVLAEYNELVAAQQARARFDTGYKGIFKSKGMRKRLLYGLYATSLQQAGGIAALTMYAALIYQSLGSAVVEVAMLFIVGLTYCWSNGPIPPAIASEIFPTEISVYFILPETKGVSLERMDKIFGEVDAVEVGEQQCGTEKAEIMKMSATEHREFHGVKDIGAKDPGRTV</sequence>
<comment type="subcellular location">
    <subcellularLocation>
        <location evidence="1">Membrane</location>
        <topology evidence="1">Multi-pass membrane protein</topology>
    </subcellularLocation>
</comment>
<feature type="domain" description="Major facilitator superfamily (MFS) profile" evidence="7">
    <location>
        <begin position="18"/>
        <end position="390"/>
    </location>
</feature>
<feature type="transmembrane region" description="Helical" evidence="6">
    <location>
        <begin position="145"/>
        <end position="165"/>
    </location>
</feature>
<evidence type="ECO:0000313" key="8">
    <source>
        <dbReference type="EMBL" id="KAL1592913.1"/>
    </source>
</evidence>
<protein>
    <recommendedName>
        <fullName evidence="7">Major facilitator superfamily (MFS) profile domain-containing protein</fullName>
    </recommendedName>
</protein>
<name>A0ABR3QL92_9PLEO</name>
<evidence type="ECO:0000256" key="6">
    <source>
        <dbReference type="SAM" id="Phobius"/>
    </source>
</evidence>
<evidence type="ECO:0000256" key="1">
    <source>
        <dbReference type="ARBA" id="ARBA00004141"/>
    </source>
</evidence>
<feature type="transmembrane region" description="Helical" evidence="6">
    <location>
        <begin position="257"/>
        <end position="280"/>
    </location>
</feature>
<evidence type="ECO:0000256" key="5">
    <source>
        <dbReference type="ARBA" id="ARBA00023136"/>
    </source>
</evidence>
<organism evidence="8 9">
    <name type="scientific">Nothophoma quercina</name>
    <dbReference type="NCBI Taxonomy" id="749835"/>
    <lineage>
        <taxon>Eukaryota</taxon>
        <taxon>Fungi</taxon>
        <taxon>Dikarya</taxon>
        <taxon>Ascomycota</taxon>
        <taxon>Pezizomycotina</taxon>
        <taxon>Dothideomycetes</taxon>
        <taxon>Pleosporomycetidae</taxon>
        <taxon>Pleosporales</taxon>
        <taxon>Pleosporineae</taxon>
        <taxon>Didymellaceae</taxon>
        <taxon>Nothophoma</taxon>
    </lineage>
</organism>
<keyword evidence="3 6" id="KW-0812">Transmembrane</keyword>
<dbReference type="InterPro" id="IPR005828">
    <property type="entry name" value="MFS_sugar_transport-like"/>
</dbReference>
<feature type="transmembrane region" description="Helical" evidence="6">
    <location>
        <begin position="177"/>
        <end position="196"/>
    </location>
</feature>
<dbReference type="InterPro" id="IPR036259">
    <property type="entry name" value="MFS_trans_sf"/>
</dbReference>
<feature type="transmembrane region" description="Helical" evidence="6">
    <location>
        <begin position="286"/>
        <end position="305"/>
    </location>
</feature>
<feature type="transmembrane region" description="Helical" evidence="6">
    <location>
        <begin position="110"/>
        <end position="133"/>
    </location>
</feature>
<feature type="transmembrane region" description="Helical" evidence="6">
    <location>
        <begin position="14"/>
        <end position="41"/>
    </location>
</feature>
<evidence type="ECO:0000256" key="2">
    <source>
        <dbReference type="ARBA" id="ARBA00010992"/>
    </source>
</evidence>
<dbReference type="Proteomes" id="UP001521222">
    <property type="component" value="Unassembled WGS sequence"/>
</dbReference>
<dbReference type="PANTHER" id="PTHR48022">
    <property type="entry name" value="PLASTIDIC GLUCOSE TRANSPORTER 4"/>
    <property type="match status" value="1"/>
</dbReference>
<dbReference type="InterPro" id="IPR050360">
    <property type="entry name" value="MFS_Sugar_Transporters"/>
</dbReference>
<comment type="caution">
    <text evidence="8">The sequence shown here is derived from an EMBL/GenBank/DDBJ whole genome shotgun (WGS) entry which is preliminary data.</text>
</comment>